<keyword evidence="1" id="KW-0472">Membrane</keyword>
<accession>A0ABM9RVS9</accession>
<keyword evidence="1" id="KW-0812">Transmembrane</keyword>
<evidence type="ECO:0000256" key="1">
    <source>
        <dbReference type="SAM" id="Phobius"/>
    </source>
</evidence>
<dbReference type="EMBL" id="CPXJ01000006">
    <property type="protein sequence ID" value="CND23926.1"/>
    <property type="molecule type" value="Genomic_DNA"/>
</dbReference>
<gene>
    <name evidence="2" type="ORF">ERS137959_00674</name>
</gene>
<protein>
    <submittedName>
        <fullName evidence="2">Uncharacterized protein</fullName>
    </submittedName>
</protein>
<dbReference type="Proteomes" id="UP000041601">
    <property type="component" value="Unassembled WGS sequence"/>
</dbReference>
<sequence>MNQPKVTEILIGICFALFIICLVVYVVGDAMNGVSM</sequence>
<keyword evidence="3" id="KW-1185">Reference proteome</keyword>
<proteinExistence type="predicted"/>
<feature type="transmembrane region" description="Helical" evidence="1">
    <location>
        <begin position="9"/>
        <end position="28"/>
    </location>
</feature>
<evidence type="ECO:0000313" key="2">
    <source>
        <dbReference type="EMBL" id="CND23926.1"/>
    </source>
</evidence>
<name>A0ABM9RVS9_YEREN</name>
<organism evidence="2 3">
    <name type="scientific">Yersinia enterocolitica</name>
    <dbReference type="NCBI Taxonomy" id="630"/>
    <lineage>
        <taxon>Bacteria</taxon>
        <taxon>Pseudomonadati</taxon>
        <taxon>Pseudomonadota</taxon>
        <taxon>Gammaproteobacteria</taxon>
        <taxon>Enterobacterales</taxon>
        <taxon>Yersiniaceae</taxon>
        <taxon>Yersinia</taxon>
    </lineage>
</organism>
<comment type="caution">
    <text evidence="2">The sequence shown here is derived from an EMBL/GenBank/DDBJ whole genome shotgun (WGS) entry which is preliminary data.</text>
</comment>
<evidence type="ECO:0000313" key="3">
    <source>
        <dbReference type="Proteomes" id="UP000041601"/>
    </source>
</evidence>
<reference evidence="2 3" key="1">
    <citation type="submission" date="2015-03" db="EMBL/GenBank/DDBJ databases">
        <authorList>
            <consortium name="Pathogen Informatics"/>
            <person name="Murphy D."/>
        </authorList>
    </citation>
    <scope>NUCLEOTIDE SEQUENCE [LARGE SCALE GENOMIC DNA]</scope>
    <source>
        <strain evidence="2 3">IP05342</strain>
    </source>
</reference>
<keyword evidence="1" id="KW-1133">Transmembrane helix</keyword>